<gene>
    <name evidence="3" type="ORF">bsdE14_18400</name>
</gene>
<keyword evidence="2" id="KW-0732">Signal</keyword>
<dbReference type="Proteomes" id="UP001208567">
    <property type="component" value="Unassembled WGS sequence"/>
</dbReference>
<feature type="chain" id="PRO_5046614014" evidence="2">
    <location>
        <begin position="23"/>
        <end position="179"/>
    </location>
</feature>
<evidence type="ECO:0000256" key="1">
    <source>
        <dbReference type="SAM" id="MobiDB-lite"/>
    </source>
</evidence>
<evidence type="ECO:0000256" key="2">
    <source>
        <dbReference type="SAM" id="SignalP"/>
    </source>
</evidence>
<evidence type="ECO:0000313" key="4">
    <source>
        <dbReference type="Proteomes" id="UP001208567"/>
    </source>
</evidence>
<sequence length="179" mass="20698">MKKRKLMIIIIIIFVFTGSAFAAYEYNESQKRSSQVLSQNNSNDKATVQAENTKVEDTKKDEEAKKEQETKKEQEVKKETSSNTEGTKVDQNKQTTNNDGKVTQNKAVEIIGNYVNSKDKKAKVQFDHIQKRDNVDYYVIRAYEDMSDHIATLGWYYVDVNNGKAFEWDLIEDKLIPLK</sequence>
<feature type="compositionally biased region" description="Basic and acidic residues" evidence="1">
    <location>
        <begin position="53"/>
        <end position="80"/>
    </location>
</feature>
<comment type="caution">
    <text evidence="3">The sequence shown here is derived from an EMBL/GenBank/DDBJ whole genome shotgun (WGS) entry which is preliminary data.</text>
</comment>
<dbReference type="RefSeq" id="WP_264849694.1">
    <property type="nucleotide sequence ID" value="NZ_BRXR01000001.1"/>
</dbReference>
<accession>A0ABQ5N5X3</accession>
<keyword evidence="4" id="KW-1185">Reference proteome</keyword>
<evidence type="ECO:0000313" key="3">
    <source>
        <dbReference type="EMBL" id="GLC30430.1"/>
    </source>
</evidence>
<feature type="signal peptide" evidence="2">
    <location>
        <begin position="1"/>
        <end position="22"/>
    </location>
</feature>
<reference evidence="3 4" key="1">
    <citation type="journal article" date="2024" name="Int. J. Syst. Evol. Microbiol.">
        <title>Clostridium omnivorum sp. nov., isolated from anoxic soil under the treatment of reductive soil disinfestation.</title>
        <authorList>
            <person name="Ueki A."/>
            <person name="Tonouchi A."/>
            <person name="Kaku N."/>
            <person name="Honma S."/>
            <person name="Ueki K."/>
        </authorList>
    </citation>
    <scope>NUCLEOTIDE SEQUENCE [LARGE SCALE GENOMIC DNA]</scope>
    <source>
        <strain evidence="3 4">E14</strain>
    </source>
</reference>
<protein>
    <submittedName>
        <fullName evidence="3">Uncharacterized protein</fullName>
    </submittedName>
</protein>
<feature type="region of interest" description="Disordered" evidence="1">
    <location>
        <begin position="35"/>
        <end position="101"/>
    </location>
</feature>
<dbReference type="EMBL" id="BRXR01000001">
    <property type="protein sequence ID" value="GLC30430.1"/>
    <property type="molecule type" value="Genomic_DNA"/>
</dbReference>
<feature type="compositionally biased region" description="Polar residues" evidence="1">
    <location>
        <begin position="92"/>
        <end position="101"/>
    </location>
</feature>
<proteinExistence type="predicted"/>
<name>A0ABQ5N5X3_9CLOT</name>
<feature type="compositionally biased region" description="Polar residues" evidence="1">
    <location>
        <begin position="35"/>
        <end position="50"/>
    </location>
</feature>
<organism evidence="3 4">
    <name type="scientific">Clostridium omnivorum</name>
    <dbReference type="NCBI Taxonomy" id="1604902"/>
    <lineage>
        <taxon>Bacteria</taxon>
        <taxon>Bacillati</taxon>
        <taxon>Bacillota</taxon>
        <taxon>Clostridia</taxon>
        <taxon>Eubacteriales</taxon>
        <taxon>Clostridiaceae</taxon>
        <taxon>Clostridium</taxon>
    </lineage>
</organism>